<evidence type="ECO:0000313" key="7">
    <source>
        <dbReference type="Proteomes" id="UP001501940"/>
    </source>
</evidence>
<dbReference type="OrthoDB" id="6347013at2759"/>
<dbReference type="Pfam" id="PF08840">
    <property type="entry name" value="BAAT_C"/>
    <property type="match status" value="1"/>
</dbReference>
<feature type="active site" description="Charge relay system" evidence="3">
    <location>
        <position position="354"/>
    </location>
</feature>
<evidence type="ECO:0000256" key="3">
    <source>
        <dbReference type="PIRSR" id="PIRSR016521-1"/>
    </source>
</evidence>
<feature type="active site" description="Charge relay system" evidence="3">
    <location>
        <position position="320"/>
    </location>
</feature>
<dbReference type="PANTHER" id="PTHR10824">
    <property type="entry name" value="ACYL-COENZYME A THIOESTERASE-RELATED"/>
    <property type="match status" value="1"/>
</dbReference>
<comment type="similarity">
    <text evidence="1">Belongs to the C/M/P thioester hydrolase family.</text>
</comment>
<dbReference type="Ensembl" id="ENSAOCT00000009391.2">
    <property type="protein sequence ID" value="ENSAOCP00000003659.1"/>
    <property type="gene ID" value="ENSAOCG00000006985.2"/>
</dbReference>
<dbReference type="GO" id="GO:0047617">
    <property type="term" value="F:fatty acyl-CoA hydrolase activity"/>
    <property type="evidence" value="ECO:0007669"/>
    <property type="project" value="TreeGrafter"/>
</dbReference>
<evidence type="ECO:0000256" key="1">
    <source>
        <dbReference type="ARBA" id="ARBA00006538"/>
    </source>
</evidence>
<sequence>MSLQVRLSLLPSVRCLYDEPVQVKVAGLRSQQLVTMRGRLTDDKGVMFSSSATYMADRSGKIELDRDPSLGGSYVGVEPMGLFWSMKPDTLHTKLTKTNLLNPQTVTLSVHDKDDDRMLAEVTNERFLIGDGVKRVPIKEGNIRGVLFMPPGGGPFPAVLDLSSSRSENRACLLANKGFVVLSITLYQNNFAKVKEMHLDYFEEAIDFLKHSKVGSKRIGVISRSIGGAIALSIAAFVPGVEAVVCINGCNANVAFPLYYKKHLILSPLSFEFKMLFPTESGAVIATHVLDNPLAEENNDTLIPIEQAKGHFLFVASEDDLTWDSKAYIDQMVERLKRHAKDNFESVSYPGAGHLLQPPYEPHCRSCASYITTKPVMWGGEARAHAAAEVHLWKKIQEFFRTHLSCETAQ</sequence>
<name>A0A3Q1AS82_AMPOC</name>
<dbReference type="Pfam" id="PF04775">
    <property type="entry name" value="Bile_Hydr_Trans"/>
    <property type="match status" value="1"/>
</dbReference>
<dbReference type="GO" id="GO:0006631">
    <property type="term" value="P:fatty acid metabolic process"/>
    <property type="evidence" value="ECO:0007669"/>
    <property type="project" value="UniProtKB-KW"/>
</dbReference>
<dbReference type="PIRSF" id="PIRSF016521">
    <property type="entry name" value="Acyl-CoA_hydro"/>
    <property type="match status" value="1"/>
</dbReference>
<feature type="domain" description="Acyl-CoA thioester hydrolase/bile acid-CoA amino acid N-acetyltransferase" evidence="4">
    <location>
        <begin position="18"/>
        <end position="140"/>
    </location>
</feature>
<evidence type="ECO:0000256" key="2">
    <source>
        <dbReference type="ARBA" id="ARBA00022832"/>
    </source>
</evidence>
<dbReference type="Gene3D" id="2.60.40.2240">
    <property type="entry name" value="Acyl-CoA thioester hydrolase/BAAT N-terminal domain"/>
    <property type="match status" value="1"/>
</dbReference>
<dbReference type="STRING" id="80972.ENSAOCP00000003659"/>
<dbReference type="SUPFAM" id="SSF53474">
    <property type="entry name" value="alpha/beta-Hydrolases"/>
    <property type="match status" value="1"/>
</dbReference>
<dbReference type="Proteomes" id="UP001501940">
    <property type="component" value="Chromosome 15"/>
</dbReference>
<dbReference type="InterPro" id="IPR006862">
    <property type="entry name" value="Thio_Ohase/aa_AcTrfase"/>
</dbReference>
<reference evidence="6" key="3">
    <citation type="submission" date="2025-09" db="UniProtKB">
        <authorList>
            <consortium name="Ensembl"/>
        </authorList>
    </citation>
    <scope>IDENTIFICATION</scope>
</reference>
<dbReference type="FunFam" id="2.60.40.2240:FF:000001">
    <property type="entry name" value="acyl-coenzyme A thioesterase 4"/>
    <property type="match status" value="1"/>
</dbReference>
<dbReference type="InterPro" id="IPR016662">
    <property type="entry name" value="Acyl-CoA_thioEstase_long-chain"/>
</dbReference>
<organism evidence="6 7">
    <name type="scientific">Amphiprion ocellaris</name>
    <name type="common">Clown anemonefish</name>
    <dbReference type="NCBI Taxonomy" id="80972"/>
    <lineage>
        <taxon>Eukaryota</taxon>
        <taxon>Metazoa</taxon>
        <taxon>Chordata</taxon>
        <taxon>Craniata</taxon>
        <taxon>Vertebrata</taxon>
        <taxon>Euteleostomi</taxon>
        <taxon>Actinopterygii</taxon>
        <taxon>Neopterygii</taxon>
        <taxon>Teleostei</taxon>
        <taxon>Neoteleostei</taxon>
        <taxon>Acanthomorphata</taxon>
        <taxon>Ovalentaria</taxon>
        <taxon>Pomacentridae</taxon>
        <taxon>Amphiprion</taxon>
    </lineage>
</organism>
<dbReference type="AlphaFoldDB" id="A0A3Q1AS82"/>
<feature type="active site" description="Charge relay system" evidence="3">
    <location>
        <position position="225"/>
    </location>
</feature>
<evidence type="ECO:0000259" key="5">
    <source>
        <dbReference type="Pfam" id="PF08840"/>
    </source>
</evidence>
<dbReference type="InterPro" id="IPR014940">
    <property type="entry name" value="BAAT_C"/>
</dbReference>
<evidence type="ECO:0000313" key="6">
    <source>
        <dbReference type="Ensembl" id="ENSAOCP00000003659.1"/>
    </source>
</evidence>
<dbReference type="GeneTree" id="ENSGT01010000222336"/>
<dbReference type="FunFam" id="3.40.50.1820:FF:000024">
    <property type="entry name" value="acyl-coenzyme A thioesterase 4"/>
    <property type="match status" value="1"/>
</dbReference>
<protein>
    <recommendedName>
        <fullName evidence="8">Bile acid-CoA:amino acid N-acyltransferase</fullName>
    </recommendedName>
</protein>
<dbReference type="OMA" id="YKQTCIP"/>
<dbReference type="PANTHER" id="PTHR10824:SF17">
    <property type="entry name" value="ACYL-COENZYME A THIOESTERASE 6"/>
    <property type="match status" value="1"/>
</dbReference>
<reference evidence="6 7" key="1">
    <citation type="submission" date="2022-01" db="EMBL/GenBank/DDBJ databases">
        <title>A chromosome-scale genome assembly of the false clownfish, Amphiprion ocellaris.</title>
        <authorList>
            <person name="Ryu T."/>
        </authorList>
    </citation>
    <scope>NUCLEOTIDE SEQUENCE [LARGE SCALE GENOMIC DNA]</scope>
</reference>
<accession>A0A3Q1AS82</accession>
<dbReference type="InterPro" id="IPR029058">
    <property type="entry name" value="AB_hydrolase_fold"/>
</dbReference>
<reference evidence="6" key="2">
    <citation type="submission" date="2025-08" db="UniProtKB">
        <authorList>
            <consortium name="Ensembl"/>
        </authorList>
    </citation>
    <scope>IDENTIFICATION</scope>
</reference>
<dbReference type="GO" id="GO:0006637">
    <property type="term" value="P:acyl-CoA metabolic process"/>
    <property type="evidence" value="ECO:0007669"/>
    <property type="project" value="InterPro"/>
</dbReference>
<proteinExistence type="inferred from homology"/>
<evidence type="ECO:0008006" key="8">
    <source>
        <dbReference type="Google" id="ProtNLM"/>
    </source>
</evidence>
<dbReference type="Gene3D" id="3.40.50.1820">
    <property type="entry name" value="alpha/beta hydrolase"/>
    <property type="match status" value="1"/>
</dbReference>
<evidence type="ECO:0000259" key="4">
    <source>
        <dbReference type="Pfam" id="PF04775"/>
    </source>
</evidence>
<keyword evidence="7" id="KW-1185">Reference proteome</keyword>
<dbReference type="InterPro" id="IPR042490">
    <property type="entry name" value="Thio_Ohase/BAAT_N"/>
</dbReference>
<feature type="domain" description="BAAT/Acyl-CoA thioester hydrolase C-terminal" evidence="5">
    <location>
        <begin position="197"/>
        <end position="405"/>
    </location>
</feature>
<keyword evidence="2" id="KW-0276">Fatty acid metabolism</keyword>
<keyword evidence="2" id="KW-0443">Lipid metabolism</keyword>